<evidence type="ECO:0000256" key="5">
    <source>
        <dbReference type="ARBA" id="ARBA00022692"/>
    </source>
</evidence>
<feature type="domain" description="TonB-dependent receptor plug" evidence="15">
    <location>
        <begin position="60"/>
        <end position="171"/>
    </location>
</feature>
<evidence type="ECO:0000313" key="16">
    <source>
        <dbReference type="EMBL" id="MDZ5456226.1"/>
    </source>
</evidence>
<dbReference type="Pfam" id="PF07715">
    <property type="entry name" value="Plug"/>
    <property type="match status" value="1"/>
</dbReference>
<dbReference type="InterPro" id="IPR036942">
    <property type="entry name" value="Beta-barrel_TonB_sf"/>
</dbReference>
<evidence type="ECO:0000256" key="2">
    <source>
        <dbReference type="ARBA" id="ARBA00009810"/>
    </source>
</evidence>
<accession>A0ABU5IAV0</accession>
<gene>
    <name evidence="16" type="ORF">SM757_06535</name>
</gene>
<dbReference type="InterPro" id="IPR037066">
    <property type="entry name" value="Plug_dom_sf"/>
</dbReference>
<dbReference type="InterPro" id="IPR012910">
    <property type="entry name" value="Plug_dom"/>
</dbReference>
<reference evidence="16 17" key="1">
    <citation type="submission" date="2023-11" db="EMBL/GenBank/DDBJ databases">
        <title>Draft genome of Azohydromonas lata strain H1 (DSM1123), a polyhydroxyalkanoate producer.</title>
        <authorList>
            <person name="Traversa D."/>
            <person name="D'Addabbo P."/>
            <person name="Pazzani C."/>
            <person name="Manzari C."/>
            <person name="Chiara M."/>
            <person name="Scrascia M."/>
        </authorList>
    </citation>
    <scope>NUCLEOTIDE SEQUENCE [LARGE SCALE GENOMIC DNA]</scope>
    <source>
        <strain evidence="16 17">H1</strain>
    </source>
</reference>
<evidence type="ECO:0000256" key="8">
    <source>
        <dbReference type="ARBA" id="ARBA00023136"/>
    </source>
</evidence>
<evidence type="ECO:0000259" key="14">
    <source>
        <dbReference type="Pfam" id="PF00593"/>
    </source>
</evidence>
<evidence type="ECO:0000256" key="12">
    <source>
        <dbReference type="RuleBase" id="RU003357"/>
    </source>
</evidence>
<feature type="signal peptide" evidence="13">
    <location>
        <begin position="1"/>
        <end position="32"/>
    </location>
</feature>
<evidence type="ECO:0000256" key="10">
    <source>
        <dbReference type="ARBA" id="ARBA00023237"/>
    </source>
</evidence>
<dbReference type="Pfam" id="PF00593">
    <property type="entry name" value="TonB_dep_Rec_b-barrel"/>
    <property type="match status" value="1"/>
</dbReference>
<comment type="subcellular location">
    <subcellularLocation>
        <location evidence="1 11">Cell outer membrane</location>
        <topology evidence="1 11">Multi-pass membrane protein</topology>
    </subcellularLocation>
</comment>
<evidence type="ECO:0000256" key="4">
    <source>
        <dbReference type="ARBA" id="ARBA00022452"/>
    </source>
</evidence>
<evidence type="ECO:0000256" key="3">
    <source>
        <dbReference type="ARBA" id="ARBA00022448"/>
    </source>
</evidence>
<dbReference type="PROSITE" id="PS52016">
    <property type="entry name" value="TONB_DEPENDENT_REC_3"/>
    <property type="match status" value="1"/>
</dbReference>
<dbReference type="Gene3D" id="2.40.170.20">
    <property type="entry name" value="TonB-dependent receptor, beta-barrel domain"/>
    <property type="match status" value="1"/>
</dbReference>
<dbReference type="PANTHER" id="PTHR30069">
    <property type="entry name" value="TONB-DEPENDENT OUTER MEMBRANE RECEPTOR"/>
    <property type="match status" value="1"/>
</dbReference>
<name>A0ABU5IAV0_9BURK</name>
<comment type="similarity">
    <text evidence="2 11 12">Belongs to the TonB-dependent receptor family.</text>
</comment>
<keyword evidence="6 13" id="KW-0732">Signal</keyword>
<dbReference type="PANTHER" id="PTHR30069:SF29">
    <property type="entry name" value="HEMOGLOBIN AND HEMOGLOBIN-HAPTOGLOBIN-BINDING PROTEIN 1-RELATED"/>
    <property type="match status" value="1"/>
</dbReference>
<evidence type="ECO:0000256" key="9">
    <source>
        <dbReference type="ARBA" id="ARBA00023170"/>
    </source>
</evidence>
<protein>
    <submittedName>
        <fullName evidence="16">TonB-dependent receptor</fullName>
    </submittedName>
</protein>
<keyword evidence="4 11" id="KW-1134">Transmembrane beta strand</keyword>
<evidence type="ECO:0000313" key="17">
    <source>
        <dbReference type="Proteomes" id="UP001293718"/>
    </source>
</evidence>
<keyword evidence="5 11" id="KW-0812">Transmembrane</keyword>
<dbReference type="Gene3D" id="2.170.130.10">
    <property type="entry name" value="TonB-dependent receptor, plug domain"/>
    <property type="match status" value="1"/>
</dbReference>
<evidence type="ECO:0000259" key="15">
    <source>
        <dbReference type="Pfam" id="PF07715"/>
    </source>
</evidence>
<evidence type="ECO:0000256" key="7">
    <source>
        <dbReference type="ARBA" id="ARBA00023077"/>
    </source>
</evidence>
<evidence type="ECO:0000256" key="13">
    <source>
        <dbReference type="SAM" id="SignalP"/>
    </source>
</evidence>
<keyword evidence="8 11" id="KW-0472">Membrane</keyword>
<dbReference type="InterPro" id="IPR000531">
    <property type="entry name" value="Beta-barrel_TonB"/>
</dbReference>
<dbReference type="EMBL" id="JAXOJX010000007">
    <property type="protein sequence ID" value="MDZ5456226.1"/>
    <property type="molecule type" value="Genomic_DNA"/>
</dbReference>
<sequence>MSGLSCRHGMHTRVLAVALATLALSCAGSRAAASTDLTAVGLEELLALKVVGASKYEQRQSDVAAAVSVITREDIRSFGWRTLDEALATLPGVHTTYDRQYKYLGTRGFGLPGDFNTRVLVTINGNRVNDSTFDAGPIGRQFPLDMDLVERIEFISGPGGAVYGQNAMFGVVNVVTRTGMDMDAAELALRAQHPQGARERRVSFGKRLDDGLDLLASVSALNARGQDHFLDFGASGVSGVAHGMDGERDRELFLRLSRGAWSVDVVSGNDHKDDPTAVYLGVPLVPGQFQRNRYTLAQLQYQGGRPEDALQLHGRLFAGQQNYVGHFNYDTTLYTPSINDWRGAEWQLIYSGWETHRLMLGVEIQDNWRIDQAITAPAKPADDVTIHSPGWRAGVYLQDEWRLADALRATLGLRVDRNNATGTQASPRLGLIWQASAVTTLKALYGRAHRAPNAFERDYSDGVAQVGNPALRGESIDTLEIMADHRVSNDLLLRGSAYQWRMADLVILGLDPASGLAQYQSGKRLQAKGLELSADQVWSWGGRLRGSVSMQEVRDAGGARIVNSPPLLGKLNFSAPLPLAGLRLGWELQFDGSRRTLAGHETGGYAVSNLHLSTARLFPGLELGLAMRNLFDKRYEHPAADINWQDSLAQDGRSLRVEARYRF</sequence>
<dbReference type="SUPFAM" id="SSF56935">
    <property type="entry name" value="Porins"/>
    <property type="match status" value="1"/>
</dbReference>
<keyword evidence="7 12" id="KW-0798">TonB box</keyword>
<keyword evidence="9 16" id="KW-0675">Receptor</keyword>
<feature type="chain" id="PRO_5046282634" evidence="13">
    <location>
        <begin position="33"/>
        <end position="663"/>
    </location>
</feature>
<evidence type="ECO:0000256" key="1">
    <source>
        <dbReference type="ARBA" id="ARBA00004571"/>
    </source>
</evidence>
<comment type="caution">
    <text evidence="16">The sequence shown here is derived from an EMBL/GenBank/DDBJ whole genome shotgun (WGS) entry which is preliminary data.</text>
</comment>
<feature type="domain" description="TonB-dependent receptor-like beta-barrel" evidence="14">
    <location>
        <begin position="286"/>
        <end position="630"/>
    </location>
</feature>
<organism evidence="16 17">
    <name type="scientific">Azohydromonas lata</name>
    <dbReference type="NCBI Taxonomy" id="45677"/>
    <lineage>
        <taxon>Bacteria</taxon>
        <taxon>Pseudomonadati</taxon>
        <taxon>Pseudomonadota</taxon>
        <taxon>Betaproteobacteria</taxon>
        <taxon>Burkholderiales</taxon>
        <taxon>Sphaerotilaceae</taxon>
        <taxon>Azohydromonas</taxon>
    </lineage>
</organism>
<dbReference type="InterPro" id="IPR039426">
    <property type="entry name" value="TonB-dep_rcpt-like"/>
</dbReference>
<dbReference type="Proteomes" id="UP001293718">
    <property type="component" value="Unassembled WGS sequence"/>
</dbReference>
<evidence type="ECO:0000256" key="11">
    <source>
        <dbReference type="PROSITE-ProRule" id="PRU01360"/>
    </source>
</evidence>
<dbReference type="PROSITE" id="PS51257">
    <property type="entry name" value="PROKAR_LIPOPROTEIN"/>
    <property type="match status" value="1"/>
</dbReference>
<dbReference type="RefSeq" id="WP_322464842.1">
    <property type="nucleotide sequence ID" value="NZ_JAXOJX010000007.1"/>
</dbReference>
<keyword evidence="10 11" id="KW-0998">Cell outer membrane</keyword>
<evidence type="ECO:0000256" key="6">
    <source>
        <dbReference type="ARBA" id="ARBA00022729"/>
    </source>
</evidence>
<proteinExistence type="inferred from homology"/>
<keyword evidence="3 11" id="KW-0813">Transport</keyword>
<keyword evidence="17" id="KW-1185">Reference proteome</keyword>